<dbReference type="AlphaFoldDB" id="A0A1I8EJG1"/>
<proteinExistence type="predicted"/>
<accession>A0A1I8EJG1</accession>
<protein>
    <submittedName>
        <fullName evidence="1">Uncharacterized protein</fullName>
    </submittedName>
</protein>
<name>A0A1I8EJG1_WUCBA</name>
<reference evidence="1" key="1">
    <citation type="submission" date="2016-11" db="UniProtKB">
        <authorList>
            <consortium name="WormBaseParasite"/>
        </authorList>
    </citation>
    <scope>IDENTIFICATION</scope>
    <source>
        <strain evidence="1">pt0022</strain>
    </source>
</reference>
<sequence>MIKNEDKNAHKLIRFRVICCDRPLLWSTFGQSNGVRSIPLTSLRRASSFFFAGRALRIIVVGISRLVTPICIVHNSTDSLKLFISKVDSCIAKIRTIAGINANFRNKIDRLAQIAQYDAIDELLRNKEITAMTEFLNEEIASIEIIQLVALNMTKNEQNFVNQMENINNLASLRDFYLNKYNSLPHDQYEMLRRSYNKIWNKFVNSNLKENIAHFLNALTPNENNQLRAYGILSEEDKLVAFINEKIAATNFTSIDKSEIKHYLKESEMLRFRREGIAASSFLFSIEGNSLKKKKKKN</sequence>
<dbReference type="WBParaSite" id="maker-PairedContig_2576-snap-gene-0.6-mRNA-1">
    <property type="protein sequence ID" value="maker-PairedContig_2576-snap-gene-0.6-mRNA-1"/>
    <property type="gene ID" value="maker-PairedContig_2576-snap-gene-0.6"/>
</dbReference>
<evidence type="ECO:0000313" key="1">
    <source>
        <dbReference type="WBParaSite" id="maker-PairedContig_2576-snap-gene-0.6-mRNA-1"/>
    </source>
</evidence>
<organism evidence="1">
    <name type="scientific">Wuchereria bancrofti</name>
    <dbReference type="NCBI Taxonomy" id="6293"/>
    <lineage>
        <taxon>Eukaryota</taxon>
        <taxon>Metazoa</taxon>
        <taxon>Ecdysozoa</taxon>
        <taxon>Nematoda</taxon>
        <taxon>Chromadorea</taxon>
        <taxon>Rhabditida</taxon>
        <taxon>Spirurina</taxon>
        <taxon>Spiruromorpha</taxon>
        <taxon>Filarioidea</taxon>
        <taxon>Onchocercidae</taxon>
        <taxon>Wuchereria</taxon>
    </lineage>
</organism>